<dbReference type="EMBL" id="JABANO010005563">
    <property type="protein sequence ID" value="KAF4753295.1"/>
    <property type="molecule type" value="Genomic_DNA"/>
</dbReference>
<sequence length="92" mass="10452">KREDTEGDAAVVTEDGTLKRLSKHDSYILDTLFDEIMTAFDKHVGECAKQLLKIPVLSEDFLPRLVDSMFNRLVRPCPMDRIQEVMRGGEAV</sequence>
<evidence type="ECO:0000313" key="2">
    <source>
        <dbReference type="Proteomes" id="UP000553632"/>
    </source>
</evidence>
<evidence type="ECO:0000313" key="1">
    <source>
        <dbReference type="EMBL" id="KAF4753295.1"/>
    </source>
</evidence>
<name>A0A7J6U7E0_PEROL</name>
<accession>A0A7J6U7E0</accession>
<keyword evidence="2" id="KW-1185">Reference proteome</keyword>
<gene>
    <name evidence="1" type="ORF">FOZ63_013086</name>
</gene>
<protein>
    <submittedName>
        <fullName evidence="1">Uncharacterized protein</fullName>
    </submittedName>
</protein>
<feature type="non-terminal residue" evidence="1">
    <location>
        <position position="1"/>
    </location>
</feature>
<proteinExistence type="predicted"/>
<comment type="caution">
    <text evidence="1">The sequence shown here is derived from an EMBL/GenBank/DDBJ whole genome shotgun (WGS) entry which is preliminary data.</text>
</comment>
<dbReference type="Proteomes" id="UP000553632">
    <property type="component" value="Unassembled WGS sequence"/>
</dbReference>
<organism evidence="1 2">
    <name type="scientific">Perkinsus olseni</name>
    <name type="common">Perkinsus atlanticus</name>
    <dbReference type="NCBI Taxonomy" id="32597"/>
    <lineage>
        <taxon>Eukaryota</taxon>
        <taxon>Sar</taxon>
        <taxon>Alveolata</taxon>
        <taxon>Perkinsozoa</taxon>
        <taxon>Perkinsea</taxon>
        <taxon>Perkinsida</taxon>
        <taxon>Perkinsidae</taxon>
        <taxon>Perkinsus</taxon>
    </lineage>
</organism>
<dbReference type="AlphaFoldDB" id="A0A7J6U7E0"/>
<reference evidence="1 2" key="1">
    <citation type="submission" date="2020-04" db="EMBL/GenBank/DDBJ databases">
        <title>Perkinsus olseni comparative genomics.</title>
        <authorList>
            <person name="Bogema D.R."/>
        </authorList>
    </citation>
    <scope>NUCLEOTIDE SEQUENCE [LARGE SCALE GENOMIC DNA]</scope>
    <source>
        <strain evidence="1 2">ATCC PRA-207</strain>
    </source>
</reference>